<dbReference type="EC" id="3.1.3.18" evidence="4"/>
<sequence>MNHVLVDAGYEAIEAERVRTMVGAGVRVLISRGLKANKVEPTDEVLDPLLAKFIRYYEAHIADHSYPFPGALDTIRRLREQGWKTAICTNKLHKLAMPLVKALEMDDLFDAVVGGDTFSKNKPDAMPVFGAIDMAGGTAEGSIFVGDSRADIQAARNANLPVIAVDFGYTDVHVSELGPDVVISHYDELEDAIEKVQEKA</sequence>
<dbReference type="PANTHER" id="PTHR43434">
    <property type="entry name" value="PHOSPHOGLYCOLATE PHOSPHATASE"/>
    <property type="match status" value="1"/>
</dbReference>
<evidence type="ECO:0000313" key="5">
    <source>
        <dbReference type="EMBL" id="OKL43248.1"/>
    </source>
</evidence>
<evidence type="ECO:0000313" key="6">
    <source>
        <dbReference type="Proteomes" id="UP000185783"/>
    </source>
</evidence>
<dbReference type="InterPro" id="IPR023214">
    <property type="entry name" value="HAD_sf"/>
</dbReference>
<name>A0A1U7JEX9_9HYPH</name>
<dbReference type="InterPro" id="IPR006439">
    <property type="entry name" value="HAD-SF_hydro_IA"/>
</dbReference>
<dbReference type="STRING" id="197461.A3843_15135"/>
<dbReference type="AlphaFoldDB" id="A0A1U7JEX9"/>
<dbReference type="InterPro" id="IPR023198">
    <property type="entry name" value="PGP-like_dom2"/>
</dbReference>
<dbReference type="NCBIfam" id="TIGR01549">
    <property type="entry name" value="HAD-SF-IA-v1"/>
    <property type="match status" value="1"/>
</dbReference>
<comment type="caution">
    <text evidence="5">The sequence shown here is derived from an EMBL/GenBank/DDBJ whole genome shotgun (WGS) entry which is preliminary data.</text>
</comment>
<dbReference type="GO" id="GO:0006281">
    <property type="term" value="P:DNA repair"/>
    <property type="evidence" value="ECO:0007669"/>
    <property type="project" value="TreeGrafter"/>
</dbReference>
<dbReference type="InterPro" id="IPR050155">
    <property type="entry name" value="HAD-like_hydrolase_sf"/>
</dbReference>
<organism evidence="5 6">
    <name type="scientific">Pseudovibrio exalbescens</name>
    <dbReference type="NCBI Taxonomy" id="197461"/>
    <lineage>
        <taxon>Bacteria</taxon>
        <taxon>Pseudomonadati</taxon>
        <taxon>Pseudomonadota</taxon>
        <taxon>Alphaproteobacteria</taxon>
        <taxon>Hyphomicrobiales</taxon>
        <taxon>Stappiaceae</taxon>
        <taxon>Pseudovibrio</taxon>
    </lineage>
</organism>
<comment type="similarity">
    <text evidence="3">Belongs to the HAD-like hydrolase superfamily. CbbY/CbbZ/Gph/YieH family.</text>
</comment>
<proteinExistence type="inferred from homology"/>
<protein>
    <recommendedName>
        <fullName evidence="4">phosphoglycolate phosphatase</fullName>
        <ecNumber evidence="4">3.1.3.18</ecNumber>
    </recommendedName>
</protein>
<dbReference type="SUPFAM" id="SSF56784">
    <property type="entry name" value="HAD-like"/>
    <property type="match status" value="1"/>
</dbReference>
<comment type="pathway">
    <text evidence="2">Organic acid metabolism; glycolate biosynthesis; glycolate from 2-phosphoglycolate: step 1/1.</text>
</comment>
<dbReference type="Gene3D" id="3.40.50.1000">
    <property type="entry name" value="HAD superfamily/HAD-like"/>
    <property type="match status" value="1"/>
</dbReference>
<evidence type="ECO:0000256" key="4">
    <source>
        <dbReference type="ARBA" id="ARBA00013078"/>
    </source>
</evidence>
<dbReference type="Proteomes" id="UP000185783">
    <property type="component" value="Unassembled WGS sequence"/>
</dbReference>
<comment type="catalytic activity">
    <reaction evidence="1">
        <text>2-phosphoglycolate + H2O = glycolate + phosphate</text>
        <dbReference type="Rhea" id="RHEA:14369"/>
        <dbReference type="ChEBI" id="CHEBI:15377"/>
        <dbReference type="ChEBI" id="CHEBI:29805"/>
        <dbReference type="ChEBI" id="CHEBI:43474"/>
        <dbReference type="ChEBI" id="CHEBI:58033"/>
        <dbReference type="EC" id="3.1.3.18"/>
    </reaction>
</comment>
<dbReference type="InterPro" id="IPR036412">
    <property type="entry name" value="HAD-like_sf"/>
</dbReference>
<dbReference type="EMBL" id="LVVZ01000022">
    <property type="protein sequence ID" value="OKL43248.1"/>
    <property type="molecule type" value="Genomic_DNA"/>
</dbReference>
<dbReference type="GO" id="GO:0005829">
    <property type="term" value="C:cytosol"/>
    <property type="evidence" value="ECO:0007669"/>
    <property type="project" value="TreeGrafter"/>
</dbReference>
<keyword evidence="6" id="KW-1185">Reference proteome</keyword>
<accession>A0A1U7JEX9</accession>
<dbReference type="Gene3D" id="1.10.150.240">
    <property type="entry name" value="Putative phosphatase, domain 2"/>
    <property type="match status" value="1"/>
</dbReference>
<evidence type="ECO:0000256" key="1">
    <source>
        <dbReference type="ARBA" id="ARBA00000830"/>
    </source>
</evidence>
<evidence type="ECO:0000256" key="3">
    <source>
        <dbReference type="ARBA" id="ARBA00006171"/>
    </source>
</evidence>
<dbReference type="FunFam" id="3.40.50.1000:FF:000022">
    <property type="entry name" value="Phosphoglycolate phosphatase"/>
    <property type="match status" value="1"/>
</dbReference>
<reference evidence="5 6" key="1">
    <citation type="submission" date="2016-03" db="EMBL/GenBank/DDBJ databases">
        <title>Genome sequence of Nesiotobacter sp. nov., a moderately halophilic alphaproteobacterium isolated from the Yellow Sea, China.</title>
        <authorList>
            <person name="Zhang G."/>
            <person name="Zhang R."/>
        </authorList>
    </citation>
    <scope>NUCLEOTIDE SEQUENCE [LARGE SCALE GENOMIC DNA]</scope>
    <source>
        <strain evidence="5 6">WB1-6</strain>
    </source>
</reference>
<dbReference type="Pfam" id="PF13419">
    <property type="entry name" value="HAD_2"/>
    <property type="match status" value="1"/>
</dbReference>
<evidence type="ECO:0000256" key="2">
    <source>
        <dbReference type="ARBA" id="ARBA00004818"/>
    </source>
</evidence>
<dbReference type="PANTHER" id="PTHR43434:SF1">
    <property type="entry name" value="PHOSPHOGLYCOLATE PHOSPHATASE"/>
    <property type="match status" value="1"/>
</dbReference>
<dbReference type="GO" id="GO:0008967">
    <property type="term" value="F:phosphoglycolate phosphatase activity"/>
    <property type="evidence" value="ECO:0007669"/>
    <property type="project" value="UniProtKB-EC"/>
</dbReference>
<gene>
    <name evidence="5" type="ORF">A3843_15135</name>
</gene>
<dbReference type="InterPro" id="IPR041492">
    <property type="entry name" value="HAD_2"/>
</dbReference>